<accession>A0A7J6WTK4</accession>
<dbReference type="GO" id="GO:0005829">
    <property type="term" value="C:cytosol"/>
    <property type="evidence" value="ECO:0007669"/>
    <property type="project" value="UniProtKB-SubCell"/>
</dbReference>
<reference evidence="7 8" key="1">
    <citation type="submission" date="2020-06" db="EMBL/GenBank/DDBJ databases">
        <title>Transcriptomic and genomic resources for Thalictrum thalictroides and T. hernandezii: Facilitating candidate gene discovery in an emerging model plant lineage.</title>
        <authorList>
            <person name="Arias T."/>
            <person name="Riano-Pachon D.M."/>
            <person name="Di Stilio V.S."/>
        </authorList>
    </citation>
    <scope>NUCLEOTIDE SEQUENCE [LARGE SCALE GENOMIC DNA]</scope>
    <source>
        <strain evidence="8">cv. WT478/WT964</strain>
        <tissue evidence="7">Leaves</tissue>
    </source>
</reference>
<evidence type="ECO:0000256" key="3">
    <source>
        <dbReference type="ARBA" id="ARBA00047960"/>
    </source>
</evidence>
<dbReference type="SFLD" id="SFLDS00019">
    <property type="entry name" value="Glutathione_Transferase_(cytos"/>
    <property type="match status" value="1"/>
</dbReference>
<evidence type="ECO:0000256" key="2">
    <source>
        <dbReference type="ARBA" id="ARBA00025743"/>
    </source>
</evidence>
<sequence length="236" mass="25821">MAKAVASDVKVLGSWTSPVVMRPRIALNIKSVDYEFLQEDLGSKSELLLKSNPVYKKVPVLIHNDKPVSESMIIVQYVDETFTGPSILPADAYERALARFWAVYVDDKWFGSLRELAAGKTDAEKATALEGATSGLAPLEEAFEKLSKGKGFFGGDTIGYLDIALGSCLGWLRVTEKLSGMSIIDETKLPNIYAWSERFCSDPAVKELMPDTEKLFEFAKTLFAKMSGAAAAPPPK</sequence>
<dbReference type="InterPro" id="IPR004045">
    <property type="entry name" value="Glutathione_S-Trfase_N"/>
</dbReference>
<dbReference type="SUPFAM" id="SSF47616">
    <property type="entry name" value="GST C-terminal domain-like"/>
    <property type="match status" value="1"/>
</dbReference>
<evidence type="ECO:0000259" key="6">
    <source>
        <dbReference type="PROSITE" id="PS50405"/>
    </source>
</evidence>
<dbReference type="EC" id="2.5.1.18" evidence="4"/>
<dbReference type="AlphaFoldDB" id="A0A7J6WTK4"/>
<dbReference type="PANTHER" id="PTHR11260">
    <property type="entry name" value="GLUTATHIONE S-TRANSFERASE, GST, SUPERFAMILY, GST DOMAIN CONTAINING"/>
    <property type="match status" value="1"/>
</dbReference>
<dbReference type="OrthoDB" id="4951845at2759"/>
<dbReference type="CDD" id="cd03058">
    <property type="entry name" value="GST_N_Tau"/>
    <property type="match status" value="1"/>
</dbReference>
<dbReference type="CDD" id="cd03185">
    <property type="entry name" value="GST_C_Tau"/>
    <property type="match status" value="1"/>
</dbReference>
<comment type="function">
    <text evidence="4">Is involved in the conjugation of reduced glutathione to a wide number of exogenous and endogenous hydrophobic electrophiles.</text>
</comment>
<dbReference type="SFLD" id="SFLDG01152">
    <property type="entry name" value="Main.3:_Omega-_and_Tau-like"/>
    <property type="match status" value="1"/>
</dbReference>
<dbReference type="FunFam" id="3.40.30.10:FF:000044">
    <property type="entry name" value="Glutathione S-transferase GSTU6"/>
    <property type="match status" value="1"/>
</dbReference>
<comment type="caution">
    <text evidence="7">The sequence shown here is derived from an EMBL/GenBank/DDBJ whole genome shotgun (WGS) entry which is preliminary data.</text>
</comment>
<dbReference type="InterPro" id="IPR010987">
    <property type="entry name" value="Glutathione-S-Trfase_C-like"/>
</dbReference>
<keyword evidence="4" id="KW-0963">Cytoplasm</keyword>
<dbReference type="PROSITE" id="PS50404">
    <property type="entry name" value="GST_NTER"/>
    <property type="match status" value="1"/>
</dbReference>
<comment type="similarity">
    <text evidence="2">Belongs to the GST superfamily. Tau family.</text>
</comment>
<dbReference type="Proteomes" id="UP000554482">
    <property type="component" value="Unassembled WGS sequence"/>
</dbReference>
<dbReference type="FunFam" id="1.20.1050.10:FF:000016">
    <property type="entry name" value="Glutathione S-transferase U9"/>
    <property type="match status" value="1"/>
</dbReference>
<name>A0A7J6WTK4_THATH</name>
<dbReference type="InterPro" id="IPR040079">
    <property type="entry name" value="Glutathione_S-Trfase"/>
</dbReference>
<feature type="domain" description="GST N-terminal" evidence="5">
    <location>
        <begin position="7"/>
        <end position="86"/>
    </location>
</feature>
<dbReference type="Pfam" id="PF13410">
    <property type="entry name" value="GST_C_2"/>
    <property type="match status" value="1"/>
</dbReference>
<dbReference type="GO" id="GO:0006749">
    <property type="term" value="P:glutathione metabolic process"/>
    <property type="evidence" value="ECO:0007669"/>
    <property type="project" value="InterPro"/>
</dbReference>
<dbReference type="Gene3D" id="3.40.30.10">
    <property type="entry name" value="Glutaredoxin"/>
    <property type="match status" value="1"/>
</dbReference>
<keyword evidence="1 4" id="KW-0808">Transferase</keyword>
<dbReference type="EMBL" id="JABWDY010012081">
    <property type="protein sequence ID" value="KAF5199352.1"/>
    <property type="molecule type" value="Genomic_DNA"/>
</dbReference>
<comment type="subcellular location">
    <subcellularLocation>
        <location evidence="4">Cytoplasm</location>
        <location evidence="4">Cytosol</location>
    </subcellularLocation>
</comment>
<keyword evidence="8" id="KW-1185">Reference proteome</keyword>
<dbReference type="SFLD" id="SFLDG00358">
    <property type="entry name" value="Main_(cytGST)"/>
    <property type="match status" value="1"/>
</dbReference>
<dbReference type="InterPro" id="IPR036282">
    <property type="entry name" value="Glutathione-S-Trfase_C_sf"/>
</dbReference>
<dbReference type="PANTHER" id="PTHR11260:SF615">
    <property type="entry name" value="GLUTATHIONE S-TRANSFERASE U17"/>
    <property type="match status" value="1"/>
</dbReference>
<organism evidence="7 8">
    <name type="scientific">Thalictrum thalictroides</name>
    <name type="common">Rue-anemone</name>
    <name type="synonym">Anemone thalictroides</name>
    <dbReference type="NCBI Taxonomy" id="46969"/>
    <lineage>
        <taxon>Eukaryota</taxon>
        <taxon>Viridiplantae</taxon>
        <taxon>Streptophyta</taxon>
        <taxon>Embryophyta</taxon>
        <taxon>Tracheophyta</taxon>
        <taxon>Spermatophyta</taxon>
        <taxon>Magnoliopsida</taxon>
        <taxon>Ranunculales</taxon>
        <taxon>Ranunculaceae</taxon>
        <taxon>Thalictroideae</taxon>
        <taxon>Thalictrum</taxon>
    </lineage>
</organism>
<dbReference type="InterPro" id="IPR045074">
    <property type="entry name" value="GST_C_Tau"/>
</dbReference>
<gene>
    <name evidence="7" type="ORF">FRX31_011059</name>
</gene>
<evidence type="ECO:0000256" key="1">
    <source>
        <dbReference type="ARBA" id="ARBA00022679"/>
    </source>
</evidence>
<evidence type="ECO:0000313" key="7">
    <source>
        <dbReference type="EMBL" id="KAF5199352.1"/>
    </source>
</evidence>
<evidence type="ECO:0000259" key="5">
    <source>
        <dbReference type="PROSITE" id="PS50404"/>
    </source>
</evidence>
<comment type="catalytic activity">
    <reaction evidence="3 4">
        <text>RX + glutathione = an S-substituted glutathione + a halide anion + H(+)</text>
        <dbReference type="Rhea" id="RHEA:16437"/>
        <dbReference type="ChEBI" id="CHEBI:15378"/>
        <dbReference type="ChEBI" id="CHEBI:16042"/>
        <dbReference type="ChEBI" id="CHEBI:17792"/>
        <dbReference type="ChEBI" id="CHEBI:57925"/>
        <dbReference type="ChEBI" id="CHEBI:90779"/>
        <dbReference type="EC" id="2.5.1.18"/>
    </reaction>
</comment>
<dbReference type="SUPFAM" id="SSF52833">
    <property type="entry name" value="Thioredoxin-like"/>
    <property type="match status" value="1"/>
</dbReference>
<protein>
    <recommendedName>
        <fullName evidence="4">Glutathione S-transferase</fullName>
        <ecNumber evidence="4">2.5.1.18</ecNumber>
    </recommendedName>
</protein>
<dbReference type="Gene3D" id="1.20.1050.10">
    <property type="match status" value="1"/>
</dbReference>
<feature type="domain" description="GST C-terminal" evidence="6">
    <location>
        <begin position="91"/>
        <end position="223"/>
    </location>
</feature>
<dbReference type="InterPro" id="IPR036249">
    <property type="entry name" value="Thioredoxin-like_sf"/>
</dbReference>
<dbReference type="GO" id="GO:0004364">
    <property type="term" value="F:glutathione transferase activity"/>
    <property type="evidence" value="ECO:0007669"/>
    <property type="project" value="UniProtKB-UniRule"/>
</dbReference>
<dbReference type="Pfam" id="PF02798">
    <property type="entry name" value="GST_N"/>
    <property type="match status" value="1"/>
</dbReference>
<dbReference type="PROSITE" id="PS50405">
    <property type="entry name" value="GST_CTER"/>
    <property type="match status" value="1"/>
</dbReference>
<dbReference type="GO" id="GO:0009407">
    <property type="term" value="P:toxin catabolic process"/>
    <property type="evidence" value="ECO:0007669"/>
    <property type="project" value="UniProtKB-ARBA"/>
</dbReference>
<proteinExistence type="inferred from homology"/>
<dbReference type="InterPro" id="IPR045073">
    <property type="entry name" value="Omega/Tau-like"/>
</dbReference>
<evidence type="ECO:0000256" key="4">
    <source>
        <dbReference type="RuleBase" id="RU369102"/>
    </source>
</evidence>
<evidence type="ECO:0000313" key="8">
    <source>
        <dbReference type="Proteomes" id="UP000554482"/>
    </source>
</evidence>